<gene>
    <name evidence="2" type="ORF">P168DRAFT_302369</name>
</gene>
<feature type="compositionally biased region" description="Low complexity" evidence="1">
    <location>
        <begin position="345"/>
        <end position="362"/>
    </location>
</feature>
<accession>A0A2I1DC63</accession>
<evidence type="ECO:0000256" key="1">
    <source>
        <dbReference type="SAM" id="MobiDB-lite"/>
    </source>
</evidence>
<dbReference type="Proteomes" id="UP000234254">
    <property type="component" value="Unassembled WGS sequence"/>
</dbReference>
<dbReference type="RefSeq" id="XP_024696038.1">
    <property type="nucleotide sequence ID" value="XM_024838653.1"/>
</dbReference>
<feature type="region of interest" description="Disordered" evidence="1">
    <location>
        <begin position="34"/>
        <end position="81"/>
    </location>
</feature>
<name>A0A2I1DC63_ASPC2</name>
<feature type="region of interest" description="Disordered" evidence="1">
    <location>
        <begin position="313"/>
        <end position="378"/>
    </location>
</feature>
<protein>
    <submittedName>
        <fullName evidence="2">Uncharacterized protein</fullName>
    </submittedName>
</protein>
<dbReference type="GeneID" id="36546177"/>
<organism evidence="2 3">
    <name type="scientific">Aspergillus campestris (strain IBT 28561)</name>
    <dbReference type="NCBI Taxonomy" id="1392248"/>
    <lineage>
        <taxon>Eukaryota</taxon>
        <taxon>Fungi</taxon>
        <taxon>Dikarya</taxon>
        <taxon>Ascomycota</taxon>
        <taxon>Pezizomycotina</taxon>
        <taxon>Eurotiomycetes</taxon>
        <taxon>Eurotiomycetidae</taxon>
        <taxon>Eurotiales</taxon>
        <taxon>Aspergillaceae</taxon>
        <taxon>Aspergillus</taxon>
        <taxon>Aspergillus subgen. Circumdati</taxon>
    </lineage>
</organism>
<evidence type="ECO:0000313" key="3">
    <source>
        <dbReference type="Proteomes" id="UP000234254"/>
    </source>
</evidence>
<dbReference type="EMBL" id="MSFM01000002">
    <property type="protein sequence ID" value="PKY07444.1"/>
    <property type="molecule type" value="Genomic_DNA"/>
</dbReference>
<feature type="compositionally biased region" description="Basic residues" evidence="1">
    <location>
        <begin position="333"/>
        <end position="344"/>
    </location>
</feature>
<proteinExistence type="predicted"/>
<feature type="region of interest" description="Disordered" evidence="1">
    <location>
        <begin position="285"/>
        <end position="304"/>
    </location>
</feature>
<reference evidence="2" key="1">
    <citation type="submission" date="2016-12" db="EMBL/GenBank/DDBJ databases">
        <title>The genomes of Aspergillus section Nigri reveals drivers in fungal speciation.</title>
        <authorList>
            <consortium name="DOE Joint Genome Institute"/>
            <person name="Vesth T.C."/>
            <person name="Nybo J."/>
            <person name="Theobald S."/>
            <person name="Brandl J."/>
            <person name="Frisvad J.C."/>
            <person name="Nielsen K.F."/>
            <person name="Lyhne E.K."/>
            <person name="Kogle M.E."/>
            <person name="Kuo A."/>
            <person name="Riley R."/>
            <person name="Clum A."/>
            <person name="Nolan M."/>
            <person name="Lipzen A."/>
            <person name="Salamov A."/>
            <person name="Henrissat B."/>
            <person name="Wiebenga A."/>
            <person name="De vries R.P."/>
            <person name="Grigoriev I.V."/>
            <person name="Mortensen U.H."/>
            <person name="Andersen M.R."/>
            <person name="Baker S.E."/>
        </authorList>
    </citation>
    <scope>NUCLEOTIDE SEQUENCE</scope>
    <source>
        <strain evidence="2">IBT 28561</strain>
    </source>
</reference>
<sequence>MDIDEDAYRCHKPLPYELVQHIGIFFEEKLCQRPSPRPSLRHRNNNHRPPNPRIRPSPATSRPLRHPPSTPRNHYARQVTRRGGSPAAALRLLRLANNLVGPLNSRLSVAFSFTHFQSSRQGRRRRGAAEDDTFADPEDAKQLNLELAQSAALWSRAEDFWHVVGWAFNCSVLHRERWDRWRVWLEFMCEVLEDDWRERMRLAEVAALQNNNDAPNGTAKRRLRNRTDNQDQHTAVLRDSLICRYITDPSAGFGRNRRILRAVFADGSSSAVNEFRQVFHNELRPLRNKGGDQPGNIKKREVEVNVDQGVYGDYLTEKDDDDDDLSTTEKGTPSRKTKRPRRATRSTTTTTTTGDTTIETPPQQSPPPSTTNTPLTNDASLLGGLTSLSLRQRLLELLTQVSQKLPRDFLPLEDLYHLFVENIRHQPLPIYQALVSPSTLSYLSPAAHTTLCEFLLYRLRESAAPDSNEDYLNQTKLEYCFLPFAASTAAVADNAKMSIALEALVMLLAQSDLLTVTDGFRSAVECGIEARAEKVQTEGAQATTGGGGRGRGRAGLRRMWSGLG</sequence>
<comment type="caution">
    <text evidence="2">The sequence shown here is derived from an EMBL/GenBank/DDBJ whole genome shotgun (WGS) entry which is preliminary data.</text>
</comment>
<dbReference type="OrthoDB" id="5411773at2759"/>
<keyword evidence="3" id="KW-1185">Reference proteome</keyword>
<evidence type="ECO:0000313" key="2">
    <source>
        <dbReference type="EMBL" id="PKY07444.1"/>
    </source>
</evidence>
<dbReference type="AlphaFoldDB" id="A0A2I1DC63"/>
<dbReference type="VEuPathDB" id="FungiDB:P168DRAFT_302369"/>
<feature type="region of interest" description="Disordered" evidence="1">
    <location>
        <begin position="211"/>
        <end position="231"/>
    </location>
</feature>